<name>A0A843WSJ9_COLES</name>
<reference evidence="1" key="1">
    <citation type="submission" date="2017-07" db="EMBL/GenBank/DDBJ databases">
        <title>Taro Niue Genome Assembly and Annotation.</title>
        <authorList>
            <person name="Atibalentja N."/>
            <person name="Keating K."/>
            <person name="Fields C.J."/>
        </authorList>
    </citation>
    <scope>NUCLEOTIDE SEQUENCE</scope>
    <source>
        <strain evidence="1">Niue_2</strain>
        <tissue evidence="1">Leaf</tissue>
    </source>
</reference>
<proteinExistence type="predicted"/>
<sequence>MFLDEEDLQKLGLKTLEGICWTSSSIHDALLQWHPDCQFFYFLCCASAPQSDGATLLPFWMQILYPLSSSLLFFFTFSFQTAQLCSLSGCRMPFPLSAAATPFSGDSKCVDTQADCVDTTGYCFRTGFWDNELVSTHRPRKLPSG</sequence>
<dbReference type="AlphaFoldDB" id="A0A843WSJ9"/>
<dbReference type="EMBL" id="NMUH01003437">
    <property type="protein sequence ID" value="MQM05570.1"/>
    <property type="molecule type" value="Genomic_DNA"/>
</dbReference>
<organism evidence="1 2">
    <name type="scientific">Colocasia esculenta</name>
    <name type="common">Wild taro</name>
    <name type="synonym">Arum esculentum</name>
    <dbReference type="NCBI Taxonomy" id="4460"/>
    <lineage>
        <taxon>Eukaryota</taxon>
        <taxon>Viridiplantae</taxon>
        <taxon>Streptophyta</taxon>
        <taxon>Embryophyta</taxon>
        <taxon>Tracheophyta</taxon>
        <taxon>Spermatophyta</taxon>
        <taxon>Magnoliopsida</taxon>
        <taxon>Liliopsida</taxon>
        <taxon>Araceae</taxon>
        <taxon>Aroideae</taxon>
        <taxon>Colocasieae</taxon>
        <taxon>Colocasia</taxon>
    </lineage>
</organism>
<evidence type="ECO:0000313" key="2">
    <source>
        <dbReference type="Proteomes" id="UP000652761"/>
    </source>
</evidence>
<comment type="caution">
    <text evidence="1">The sequence shown here is derived from an EMBL/GenBank/DDBJ whole genome shotgun (WGS) entry which is preliminary data.</text>
</comment>
<accession>A0A843WSJ9</accession>
<protein>
    <submittedName>
        <fullName evidence="1">Uncharacterized protein</fullName>
    </submittedName>
</protein>
<gene>
    <name evidence="1" type="ORF">Taro_038381</name>
</gene>
<dbReference type="Proteomes" id="UP000652761">
    <property type="component" value="Unassembled WGS sequence"/>
</dbReference>
<evidence type="ECO:0000313" key="1">
    <source>
        <dbReference type="EMBL" id="MQM05570.1"/>
    </source>
</evidence>
<keyword evidence="2" id="KW-1185">Reference proteome</keyword>